<dbReference type="PATRIC" id="fig|220754.4.peg.398"/>
<dbReference type="InterPro" id="IPR037208">
    <property type="entry name" value="Spo0E-like_sf"/>
</dbReference>
<dbReference type="GO" id="GO:0043937">
    <property type="term" value="P:regulation of sporulation"/>
    <property type="evidence" value="ECO:0007669"/>
    <property type="project" value="InterPro"/>
</dbReference>
<organism evidence="1 2">
    <name type="scientific">Jeotgalibacillus campisalis</name>
    <dbReference type="NCBI Taxonomy" id="220754"/>
    <lineage>
        <taxon>Bacteria</taxon>
        <taxon>Bacillati</taxon>
        <taxon>Bacillota</taxon>
        <taxon>Bacilli</taxon>
        <taxon>Bacillales</taxon>
        <taxon>Caryophanaceae</taxon>
        <taxon>Jeotgalibacillus</taxon>
    </lineage>
</organism>
<gene>
    <name evidence="1" type="ORF">KR50_03900</name>
</gene>
<sequence>MYNKAAKFGFTNDHVVQCSQELDTLLNEYQDMFLFHEVV</sequence>
<name>A0A0C2W907_9BACL</name>
<evidence type="ECO:0000313" key="2">
    <source>
        <dbReference type="Proteomes" id="UP000031972"/>
    </source>
</evidence>
<protein>
    <recommendedName>
        <fullName evidence="3">Aspartyl-phosphate phosphatase Spo0E family protein</fullName>
    </recommendedName>
</protein>
<keyword evidence="2" id="KW-1185">Reference proteome</keyword>
<dbReference type="Pfam" id="PF09388">
    <property type="entry name" value="SpoOE-like"/>
    <property type="match status" value="1"/>
</dbReference>
<proteinExistence type="predicted"/>
<evidence type="ECO:0008006" key="3">
    <source>
        <dbReference type="Google" id="ProtNLM"/>
    </source>
</evidence>
<dbReference type="Gene3D" id="4.10.280.10">
    <property type="entry name" value="Helix-loop-helix DNA-binding domain"/>
    <property type="match status" value="1"/>
</dbReference>
<dbReference type="AlphaFoldDB" id="A0A0C2W907"/>
<dbReference type="EMBL" id="JXRR01000001">
    <property type="protein sequence ID" value="KIL53061.1"/>
    <property type="molecule type" value="Genomic_DNA"/>
</dbReference>
<dbReference type="InterPro" id="IPR036638">
    <property type="entry name" value="HLH_DNA-bd_sf"/>
</dbReference>
<dbReference type="GO" id="GO:0046983">
    <property type="term" value="F:protein dimerization activity"/>
    <property type="evidence" value="ECO:0007669"/>
    <property type="project" value="InterPro"/>
</dbReference>
<dbReference type="Proteomes" id="UP000031972">
    <property type="component" value="Unassembled WGS sequence"/>
</dbReference>
<evidence type="ECO:0000313" key="1">
    <source>
        <dbReference type="EMBL" id="KIL53061.1"/>
    </source>
</evidence>
<comment type="caution">
    <text evidence="1">The sequence shown here is derived from an EMBL/GenBank/DDBJ whole genome shotgun (WGS) entry which is preliminary data.</text>
</comment>
<dbReference type="SUPFAM" id="SSF140500">
    <property type="entry name" value="BAS1536-like"/>
    <property type="match status" value="1"/>
</dbReference>
<dbReference type="InterPro" id="IPR018540">
    <property type="entry name" value="Spo0E-like"/>
</dbReference>
<accession>A0A0C2W907</accession>
<reference evidence="1 2" key="1">
    <citation type="submission" date="2015-01" db="EMBL/GenBank/DDBJ databases">
        <title>Jeotgalibacillus campisalis genome sequencing.</title>
        <authorList>
            <person name="Goh K.M."/>
            <person name="Chan K.-G."/>
            <person name="Yaakop A.S."/>
            <person name="Ee R."/>
            <person name="Gan H.M."/>
            <person name="Chan C.S."/>
        </authorList>
    </citation>
    <scope>NUCLEOTIDE SEQUENCE [LARGE SCALE GENOMIC DNA]</scope>
    <source>
        <strain evidence="1 2">SF-57</strain>
    </source>
</reference>